<dbReference type="Pfam" id="PF13188">
    <property type="entry name" value="PAS_8"/>
    <property type="match status" value="1"/>
</dbReference>
<dbReference type="EMBL" id="JBHRXX010000009">
    <property type="protein sequence ID" value="MFC3685737.1"/>
    <property type="molecule type" value="Genomic_DNA"/>
</dbReference>
<proteinExistence type="predicted"/>
<dbReference type="InterPro" id="IPR011785">
    <property type="entry name" value="Tscrpt_reg_PpsR-CrtJ"/>
</dbReference>
<dbReference type="Pfam" id="PF13426">
    <property type="entry name" value="PAS_9"/>
    <property type="match status" value="1"/>
</dbReference>
<dbReference type="InterPro" id="IPR009057">
    <property type="entry name" value="Homeodomain-like_sf"/>
</dbReference>
<protein>
    <submittedName>
        <fullName evidence="2">Transcriptional regulator PpsR</fullName>
    </submittedName>
</protein>
<organism evidence="2 3">
    <name type="scientific">Hydrogenophaga luteola</name>
    <dbReference type="NCBI Taxonomy" id="1591122"/>
    <lineage>
        <taxon>Bacteria</taxon>
        <taxon>Pseudomonadati</taxon>
        <taxon>Pseudomonadota</taxon>
        <taxon>Betaproteobacteria</taxon>
        <taxon>Burkholderiales</taxon>
        <taxon>Comamonadaceae</taxon>
        <taxon>Hydrogenophaga</taxon>
    </lineage>
</organism>
<dbReference type="PANTHER" id="PTHR44757">
    <property type="entry name" value="DIGUANYLATE CYCLASE DGCP"/>
    <property type="match status" value="1"/>
</dbReference>
<evidence type="ECO:0000313" key="3">
    <source>
        <dbReference type="Proteomes" id="UP001595729"/>
    </source>
</evidence>
<gene>
    <name evidence="2" type="primary">ppsR</name>
    <name evidence="2" type="ORF">ACFOPI_19200</name>
</gene>
<name>A0ABV7WA01_9BURK</name>
<dbReference type="SUPFAM" id="SSF55785">
    <property type="entry name" value="PYP-like sensor domain (PAS domain)"/>
    <property type="match status" value="3"/>
</dbReference>
<reference evidence="3" key="1">
    <citation type="journal article" date="2019" name="Int. J. Syst. Evol. Microbiol.">
        <title>The Global Catalogue of Microorganisms (GCM) 10K type strain sequencing project: providing services to taxonomists for standard genome sequencing and annotation.</title>
        <authorList>
            <consortium name="The Broad Institute Genomics Platform"/>
            <consortium name="The Broad Institute Genome Sequencing Center for Infectious Disease"/>
            <person name="Wu L."/>
            <person name="Ma J."/>
        </authorList>
    </citation>
    <scope>NUCLEOTIDE SEQUENCE [LARGE SCALE GENOMIC DNA]</scope>
    <source>
        <strain evidence="3">KCTC 42501</strain>
    </source>
</reference>
<dbReference type="InterPro" id="IPR000014">
    <property type="entry name" value="PAS"/>
</dbReference>
<comment type="caution">
    <text evidence="2">The sequence shown here is derived from an EMBL/GenBank/DDBJ whole genome shotgun (WGS) entry which is preliminary data.</text>
</comment>
<dbReference type="InterPro" id="IPR013767">
    <property type="entry name" value="PAS_fold"/>
</dbReference>
<dbReference type="Pfam" id="PF00989">
    <property type="entry name" value="PAS"/>
    <property type="match status" value="1"/>
</dbReference>
<dbReference type="CDD" id="cd00130">
    <property type="entry name" value="PAS"/>
    <property type="match status" value="1"/>
</dbReference>
<sequence length="482" mass="53418">MTQGIPAMVKGQFLNPAPLLADMSGDAVADLITAAADVVLILDHDGIIRDMALGSEDMLESGCQQWLGKSWAQTVTIESQPKIEALLKTQGALTNDGVRWRQVNQLLTDGADLPIAYSVAPIRSDRGISSVAFGRDLRPQVVLQQRLVTAQQTMERDYWRLRQIETRYRLLFQMASEPVLIFEGGLDKLEEANPAAYELLGDGARQHGWSLADSLHPDSLQDVQTMMERLRATGRSEPCQVRLVGSGELMFLAATQFRQDNRLFFLVRVTRPEAAELNMPAARQQLMHVMESAPDALVVTDTDGRILSVNRAFLDLGQLSTEEQARGELLDRWLGRTGVDFRVLLSNLRQHGTVRLFATQLRGEYGSHSEVEVSAVSVMGGAHPCLGFTIRDMGRRLSTDLRATKELPRSASQMTELVGRLPLKDIVRETTDLIEQLCIEAALELTGDNRASAAEMLGLSRQSLYIKLRRFGIIEGSSDDVH</sequence>
<dbReference type="Gene3D" id="1.20.5.430">
    <property type="match status" value="1"/>
</dbReference>
<dbReference type="InterPro" id="IPR035965">
    <property type="entry name" value="PAS-like_dom_sf"/>
</dbReference>
<dbReference type="RefSeq" id="WP_382177470.1">
    <property type="nucleotide sequence ID" value="NZ_JBHRXX010000009.1"/>
</dbReference>
<evidence type="ECO:0000313" key="2">
    <source>
        <dbReference type="EMBL" id="MFC3685737.1"/>
    </source>
</evidence>
<dbReference type="Gene3D" id="1.10.10.60">
    <property type="entry name" value="Homeodomain-like"/>
    <property type="match status" value="1"/>
</dbReference>
<dbReference type="Proteomes" id="UP001595729">
    <property type="component" value="Unassembled WGS sequence"/>
</dbReference>
<feature type="domain" description="PAS" evidence="1">
    <location>
        <begin position="282"/>
        <end position="323"/>
    </location>
</feature>
<dbReference type="InterPro" id="IPR002197">
    <property type="entry name" value="HTH_Fis"/>
</dbReference>
<dbReference type="PROSITE" id="PS50112">
    <property type="entry name" value="PAS"/>
    <property type="match status" value="1"/>
</dbReference>
<dbReference type="Gene3D" id="3.30.450.20">
    <property type="entry name" value="PAS domain"/>
    <property type="match status" value="2"/>
</dbReference>
<dbReference type="NCBIfam" id="TIGR00229">
    <property type="entry name" value="sensory_box"/>
    <property type="match status" value="1"/>
</dbReference>
<keyword evidence="3" id="KW-1185">Reference proteome</keyword>
<dbReference type="SUPFAM" id="SSF46689">
    <property type="entry name" value="Homeodomain-like"/>
    <property type="match status" value="1"/>
</dbReference>
<dbReference type="PRINTS" id="PR01590">
    <property type="entry name" value="HTHFIS"/>
</dbReference>
<dbReference type="PANTHER" id="PTHR44757:SF2">
    <property type="entry name" value="BIOFILM ARCHITECTURE MAINTENANCE PROTEIN MBAA"/>
    <property type="match status" value="1"/>
</dbReference>
<dbReference type="SMART" id="SM00091">
    <property type="entry name" value="PAS"/>
    <property type="match status" value="3"/>
</dbReference>
<evidence type="ECO:0000259" key="1">
    <source>
        <dbReference type="PROSITE" id="PS50112"/>
    </source>
</evidence>
<dbReference type="Pfam" id="PF02954">
    <property type="entry name" value="HTH_8"/>
    <property type="match status" value="1"/>
</dbReference>
<dbReference type="NCBIfam" id="TIGR02040">
    <property type="entry name" value="PpsR-CrtJ"/>
    <property type="match status" value="1"/>
</dbReference>
<accession>A0ABV7WA01</accession>
<dbReference type="InterPro" id="IPR052155">
    <property type="entry name" value="Biofilm_reg_signaling"/>
</dbReference>